<dbReference type="CDD" id="cd01852">
    <property type="entry name" value="AIG1"/>
    <property type="match status" value="1"/>
</dbReference>
<keyword evidence="3" id="KW-0342">GTP-binding</keyword>
<name>A0A8T0J2J9_CERPU</name>
<evidence type="ECO:0000313" key="6">
    <source>
        <dbReference type="EMBL" id="KAG0589306.1"/>
    </source>
</evidence>
<evidence type="ECO:0000256" key="1">
    <source>
        <dbReference type="ARBA" id="ARBA00008535"/>
    </source>
</evidence>
<comment type="similarity">
    <text evidence="1">Belongs to the TRAFAC class TrmE-Era-EngA-EngB-Septin-like GTPase superfamily. AIG1/Toc34/Toc159-like paraseptin GTPase family. IAN subfamily.</text>
</comment>
<dbReference type="Gene3D" id="3.40.50.300">
    <property type="entry name" value="P-loop containing nucleotide triphosphate hydrolases"/>
    <property type="match status" value="1"/>
</dbReference>
<dbReference type="InterPro" id="IPR045058">
    <property type="entry name" value="GIMA/IAN/Toc"/>
</dbReference>
<organism evidence="6 7">
    <name type="scientific">Ceratodon purpureus</name>
    <name type="common">Fire moss</name>
    <name type="synonym">Dicranum purpureum</name>
    <dbReference type="NCBI Taxonomy" id="3225"/>
    <lineage>
        <taxon>Eukaryota</taxon>
        <taxon>Viridiplantae</taxon>
        <taxon>Streptophyta</taxon>
        <taxon>Embryophyta</taxon>
        <taxon>Bryophyta</taxon>
        <taxon>Bryophytina</taxon>
        <taxon>Bryopsida</taxon>
        <taxon>Dicranidae</taxon>
        <taxon>Pseudoditrichales</taxon>
        <taxon>Ditrichaceae</taxon>
        <taxon>Ceratodon</taxon>
    </lineage>
</organism>
<evidence type="ECO:0000259" key="5">
    <source>
        <dbReference type="PROSITE" id="PS51720"/>
    </source>
</evidence>
<accession>A0A8T0J2J9</accession>
<dbReference type="AlphaFoldDB" id="A0A8T0J2J9"/>
<dbReference type="Proteomes" id="UP000822688">
    <property type="component" value="Chromosome 1"/>
</dbReference>
<proteinExistence type="inferred from homology"/>
<dbReference type="PROSITE" id="PS51720">
    <property type="entry name" value="G_AIG1"/>
    <property type="match status" value="1"/>
</dbReference>
<dbReference type="PANTHER" id="PTHR10903:SF184">
    <property type="entry name" value="GTP-BINDING PROTEIN A"/>
    <property type="match status" value="1"/>
</dbReference>
<dbReference type="EMBL" id="CM026421">
    <property type="protein sequence ID" value="KAG0589306.1"/>
    <property type="molecule type" value="Genomic_DNA"/>
</dbReference>
<dbReference type="InterPro" id="IPR006703">
    <property type="entry name" value="G_AIG1"/>
</dbReference>
<dbReference type="FunFam" id="3.40.50.300:FF:000840">
    <property type="entry name" value="Immune-associated nucleotide-binding protein 9"/>
    <property type="match status" value="1"/>
</dbReference>
<feature type="domain" description="AIG1-type G" evidence="5">
    <location>
        <begin position="27"/>
        <end position="234"/>
    </location>
</feature>
<dbReference type="GO" id="GO:0005525">
    <property type="term" value="F:GTP binding"/>
    <property type="evidence" value="ECO:0007669"/>
    <property type="project" value="UniProtKB-KW"/>
</dbReference>
<evidence type="ECO:0000256" key="3">
    <source>
        <dbReference type="ARBA" id="ARBA00023134"/>
    </source>
</evidence>
<evidence type="ECO:0000313" key="7">
    <source>
        <dbReference type="Proteomes" id="UP000822688"/>
    </source>
</evidence>
<protein>
    <recommendedName>
        <fullName evidence="5">AIG1-type G domain-containing protein</fullName>
    </recommendedName>
</protein>
<keyword evidence="2" id="KW-0547">Nucleotide-binding</keyword>
<evidence type="ECO:0000256" key="4">
    <source>
        <dbReference type="SAM" id="Coils"/>
    </source>
</evidence>
<evidence type="ECO:0000256" key="2">
    <source>
        <dbReference type="ARBA" id="ARBA00022741"/>
    </source>
</evidence>
<keyword evidence="7" id="KW-1185">Reference proteome</keyword>
<feature type="coiled-coil region" evidence="4">
    <location>
        <begin position="261"/>
        <end position="346"/>
    </location>
</feature>
<comment type="caution">
    <text evidence="6">The sequence shown here is derived from an EMBL/GenBank/DDBJ whole genome shotgun (WGS) entry which is preliminary data.</text>
</comment>
<dbReference type="Pfam" id="PF04548">
    <property type="entry name" value="AIG1"/>
    <property type="match status" value="1"/>
</dbReference>
<dbReference type="PANTHER" id="PTHR10903">
    <property type="entry name" value="GTPASE, IMAP FAMILY MEMBER-RELATED"/>
    <property type="match status" value="1"/>
</dbReference>
<keyword evidence="4" id="KW-0175">Coiled coil</keyword>
<reference evidence="6" key="1">
    <citation type="submission" date="2020-06" db="EMBL/GenBank/DDBJ databases">
        <title>WGS assembly of Ceratodon purpureus strain R40.</title>
        <authorList>
            <person name="Carey S.B."/>
            <person name="Jenkins J."/>
            <person name="Shu S."/>
            <person name="Lovell J.T."/>
            <person name="Sreedasyam A."/>
            <person name="Maumus F."/>
            <person name="Tiley G.P."/>
            <person name="Fernandez-Pozo N."/>
            <person name="Barry K."/>
            <person name="Chen C."/>
            <person name="Wang M."/>
            <person name="Lipzen A."/>
            <person name="Daum C."/>
            <person name="Saski C.A."/>
            <person name="Payton A.C."/>
            <person name="Mcbreen J.C."/>
            <person name="Conrad R.E."/>
            <person name="Kollar L.M."/>
            <person name="Olsson S."/>
            <person name="Huttunen S."/>
            <person name="Landis J.B."/>
            <person name="Wickett N.J."/>
            <person name="Johnson M.G."/>
            <person name="Rensing S.A."/>
            <person name="Grimwood J."/>
            <person name="Schmutz J."/>
            <person name="Mcdaniel S.F."/>
        </authorList>
    </citation>
    <scope>NUCLEOTIDE SEQUENCE</scope>
    <source>
        <strain evidence="6">R40</strain>
    </source>
</reference>
<dbReference type="SUPFAM" id="SSF52540">
    <property type="entry name" value="P-loop containing nucleoside triphosphate hydrolases"/>
    <property type="match status" value="1"/>
</dbReference>
<gene>
    <name evidence="6" type="ORF">KC19_1G011500</name>
</gene>
<dbReference type="InterPro" id="IPR027417">
    <property type="entry name" value="P-loop_NTPase"/>
</dbReference>
<sequence length="352" mass="39886">MGGSDFEEFELVEEETNWDGGEKEVAKSPTTLVLVGRTGNGKSATGNSLLGTRVFKSRASSSAVTSTCELQETTRSDGRHLRVIDTPGLFDPNLPPQYIGKEIMKCLDLAKDGVHALLLVLSVRNRFTDEEIAAVESLQTIFGEKVVNYMVVVFTGGDDLEEDETLEEFLDNGAPTYLREFLKKCDNRMALFDNKTKDKTKQIRQTGDLLRVIDDMLLKNGGSPYANELFKEAQELAFKSEQEKKKLAARAAPGQNLQDIKRDLENTYAEQFKQLREMVEDKIRLNAERLEERLTMEQSAREAAEARARADKAQSEAELRALREELQRSNREREELSRKIEEQLKNRNCLIL</sequence>